<dbReference type="EMBL" id="UHJC01000001">
    <property type="protein sequence ID" value="SUP86888.1"/>
    <property type="molecule type" value="Genomic_DNA"/>
</dbReference>
<dbReference type="AlphaFoldDB" id="A0A380QEE8"/>
<protein>
    <submittedName>
        <fullName evidence="1">Uncharacterized protein</fullName>
    </submittedName>
</protein>
<gene>
    <name evidence="1" type="ORF">NCTC8580_04551</name>
</gene>
<accession>A0A380QEE8</accession>
<dbReference type="Proteomes" id="UP000255087">
    <property type="component" value="Unassembled WGS sequence"/>
</dbReference>
<evidence type="ECO:0000313" key="2">
    <source>
        <dbReference type="Proteomes" id="UP000255087"/>
    </source>
</evidence>
<organism evidence="1 2">
    <name type="scientific">Yersinia pseudotuberculosis</name>
    <dbReference type="NCBI Taxonomy" id="633"/>
    <lineage>
        <taxon>Bacteria</taxon>
        <taxon>Pseudomonadati</taxon>
        <taxon>Pseudomonadota</taxon>
        <taxon>Gammaproteobacteria</taxon>
        <taxon>Enterobacterales</taxon>
        <taxon>Yersiniaceae</taxon>
        <taxon>Yersinia</taxon>
    </lineage>
</organism>
<name>A0A380QEE8_YERPU</name>
<proteinExistence type="predicted"/>
<sequence length="41" mass="4819">MPLLIMIIIITEEYKLNSLLSLKDHKIENIEILRKIKAKKA</sequence>
<reference evidence="1 2" key="1">
    <citation type="submission" date="2018-06" db="EMBL/GenBank/DDBJ databases">
        <authorList>
            <consortium name="Pathogen Informatics"/>
            <person name="Doyle S."/>
        </authorList>
    </citation>
    <scope>NUCLEOTIDE SEQUENCE [LARGE SCALE GENOMIC DNA]</scope>
    <source>
        <strain evidence="1 2">NCTC8580</strain>
    </source>
</reference>
<evidence type="ECO:0000313" key="1">
    <source>
        <dbReference type="EMBL" id="SUP86888.1"/>
    </source>
</evidence>